<name>A0A0W0ZFM5_9GAMM</name>
<reference evidence="2 3" key="1">
    <citation type="submission" date="2015-11" db="EMBL/GenBank/DDBJ databases">
        <title>Genomic analysis of 38 Legionella species identifies large and diverse effector repertoires.</title>
        <authorList>
            <person name="Burstein D."/>
            <person name="Amaro F."/>
            <person name="Zusman T."/>
            <person name="Lifshitz Z."/>
            <person name="Cohen O."/>
            <person name="Gilbert J.A."/>
            <person name="Pupko T."/>
            <person name="Shuman H.A."/>
            <person name="Segal G."/>
        </authorList>
    </citation>
    <scope>NUCLEOTIDE SEQUENCE [LARGE SCALE GENOMIC DNA]</scope>
    <source>
        <strain evidence="2 3">SC-63-C7</strain>
    </source>
</reference>
<proteinExistence type="predicted"/>
<dbReference type="OrthoDB" id="9783171at2"/>
<gene>
    <name evidence="2" type="ORF">Lsan_0281</name>
</gene>
<feature type="domain" description="Prolyl 4-hydroxylase alpha subunit Fe(2+) 2OG dioxygenase" evidence="1">
    <location>
        <begin position="128"/>
        <end position="217"/>
    </location>
</feature>
<keyword evidence="3" id="KW-1185">Reference proteome</keyword>
<sequence>MVSNIRNELTDLILKRLNETKEHLKQQFFLEHHIKVARHFVLDNLLPTEMAETIYANFPQSAQMRLLSISGKLKLKYSHLRDVPSILQDINLAMQDPRVVAVIEDITEIKNQIPDPSPYAGGISTLLKGYYINPHLDLSHDVDNKYYRTVNVLYYVSPNWQVENGGNYELWDCTIKNRIVVPNFFNRMLVMETNRSSWHAVNTVTSDEPRCCVFNYFFSEQSPEGEDYFFKGISYRARPEQKVRRRIELVKSTVLRKNWQYE</sequence>
<dbReference type="STRING" id="45074.Lsan_0281"/>
<dbReference type="PATRIC" id="fig|45074.5.peg.299"/>
<dbReference type="Pfam" id="PF13640">
    <property type="entry name" value="2OG-FeII_Oxy_3"/>
    <property type="match status" value="1"/>
</dbReference>
<dbReference type="InterPro" id="IPR044862">
    <property type="entry name" value="Pro_4_hyd_alph_FE2OG_OXY"/>
</dbReference>
<accession>A0A0W0ZFM5</accession>
<evidence type="ECO:0000313" key="3">
    <source>
        <dbReference type="Proteomes" id="UP000054703"/>
    </source>
</evidence>
<evidence type="ECO:0000259" key="1">
    <source>
        <dbReference type="Pfam" id="PF13640"/>
    </source>
</evidence>
<protein>
    <recommendedName>
        <fullName evidence="1">Prolyl 4-hydroxylase alpha subunit Fe(2+) 2OG dioxygenase domain-containing protein</fullName>
    </recommendedName>
</protein>
<dbReference type="AlphaFoldDB" id="A0A0W0ZFM5"/>
<comment type="caution">
    <text evidence="2">The sequence shown here is derived from an EMBL/GenBank/DDBJ whole genome shotgun (WGS) entry which is preliminary data.</text>
</comment>
<dbReference type="Proteomes" id="UP000054703">
    <property type="component" value="Unassembled WGS sequence"/>
</dbReference>
<evidence type="ECO:0000313" key="2">
    <source>
        <dbReference type="EMBL" id="KTD67622.1"/>
    </source>
</evidence>
<dbReference type="EMBL" id="LNYU01000006">
    <property type="protein sequence ID" value="KTD67622.1"/>
    <property type="molecule type" value="Genomic_DNA"/>
</dbReference>
<dbReference type="RefSeq" id="WP_058512758.1">
    <property type="nucleotide sequence ID" value="NZ_CAAAIH010000013.1"/>
</dbReference>
<dbReference type="Gene3D" id="2.60.120.620">
    <property type="entry name" value="q2cbj1_9rhob like domain"/>
    <property type="match status" value="1"/>
</dbReference>
<organism evidence="2 3">
    <name type="scientific">Legionella santicrucis</name>
    <dbReference type="NCBI Taxonomy" id="45074"/>
    <lineage>
        <taxon>Bacteria</taxon>
        <taxon>Pseudomonadati</taxon>
        <taxon>Pseudomonadota</taxon>
        <taxon>Gammaproteobacteria</taxon>
        <taxon>Legionellales</taxon>
        <taxon>Legionellaceae</taxon>
        <taxon>Legionella</taxon>
    </lineage>
</organism>